<dbReference type="Pfam" id="PF08393">
    <property type="entry name" value="DHC_N2"/>
    <property type="match status" value="1"/>
</dbReference>
<dbReference type="STRING" id="67003.A0A1X0NSK8"/>
<reference evidence="15 16" key="1">
    <citation type="submission" date="2017-03" db="EMBL/GenBank/DDBJ databases">
        <title>An alternative strategy for trypanosome survival in the mammalian bloodstream revealed through genome and transcriptome analysis of the ubiquitous bovine parasite Trypanosoma (Megatrypanum) theileri.</title>
        <authorList>
            <person name="Kelly S."/>
            <person name="Ivens A."/>
            <person name="Mott A."/>
            <person name="O'Neill E."/>
            <person name="Emms D."/>
            <person name="Macleod O."/>
            <person name="Voorheis P."/>
            <person name="Matthews J."/>
            <person name="Matthews K."/>
            <person name="Carrington M."/>
        </authorList>
    </citation>
    <scope>NUCLEOTIDE SEQUENCE [LARGE SCALE GENOMIC DNA]</scope>
    <source>
        <strain evidence="15">Edinburgh</strain>
    </source>
</reference>
<dbReference type="FunFam" id="3.20.180.20:FF:000003">
    <property type="entry name" value="Dynein heavy chain 12, axonemal"/>
    <property type="match status" value="1"/>
</dbReference>
<dbReference type="Pfam" id="PF03028">
    <property type="entry name" value="Dynein_heavy"/>
    <property type="match status" value="1"/>
</dbReference>
<organism evidence="15 16">
    <name type="scientific">Trypanosoma theileri</name>
    <dbReference type="NCBI Taxonomy" id="67003"/>
    <lineage>
        <taxon>Eukaryota</taxon>
        <taxon>Discoba</taxon>
        <taxon>Euglenozoa</taxon>
        <taxon>Kinetoplastea</taxon>
        <taxon>Metakinetoplastina</taxon>
        <taxon>Trypanosomatida</taxon>
        <taxon>Trypanosomatidae</taxon>
        <taxon>Trypanosoma</taxon>
    </lineage>
</organism>
<gene>
    <name evidence="15" type="ORF">TM35_000211870</name>
</gene>
<dbReference type="FunFam" id="1.10.8.1220:FF:000001">
    <property type="entry name" value="Dynein axonemal heavy chain 5"/>
    <property type="match status" value="1"/>
</dbReference>
<dbReference type="InterPro" id="IPR041466">
    <property type="entry name" value="Dynein_AAA5_ext"/>
</dbReference>
<evidence type="ECO:0000256" key="7">
    <source>
        <dbReference type="ARBA" id="ARBA00023017"/>
    </source>
</evidence>
<name>A0A1X0NSK8_9TRYP</name>
<evidence type="ECO:0000313" key="16">
    <source>
        <dbReference type="Proteomes" id="UP000192257"/>
    </source>
</evidence>
<evidence type="ECO:0000256" key="2">
    <source>
        <dbReference type="ARBA" id="ARBA00008887"/>
    </source>
</evidence>
<dbReference type="GeneID" id="39986817"/>
<dbReference type="Gene3D" id="1.10.8.720">
    <property type="entry name" value="Region D6 of dynein motor"/>
    <property type="match status" value="1"/>
</dbReference>
<dbReference type="FunFam" id="3.10.490.20:FF:000005">
    <property type="entry name" value="Dynein axonemal heavy chain 6"/>
    <property type="match status" value="1"/>
</dbReference>
<dbReference type="Gene3D" id="1.20.920.30">
    <property type="match status" value="1"/>
</dbReference>
<dbReference type="Proteomes" id="UP000192257">
    <property type="component" value="Unassembled WGS sequence"/>
</dbReference>
<dbReference type="FunFam" id="3.40.50.300:FF:000362">
    <property type="entry name" value="Dynein, axonemal, heavy chain 6"/>
    <property type="match status" value="1"/>
</dbReference>
<dbReference type="FunFam" id="1.20.920.20:FF:000013">
    <property type="entry name" value="Dynein Heavy Chain"/>
    <property type="match status" value="1"/>
</dbReference>
<evidence type="ECO:0000256" key="3">
    <source>
        <dbReference type="ARBA" id="ARBA00022490"/>
    </source>
</evidence>
<dbReference type="SMART" id="SM00382">
    <property type="entry name" value="AAA"/>
    <property type="match status" value="3"/>
</dbReference>
<dbReference type="InterPro" id="IPR042222">
    <property type="entry name" value="Dynein_2_N"/>
</dbReference>
<dbReference type="GO" id="GO:0005874">
    <property type="term" value="C:microtubule"/>
    <property type="evidence" value="ECO:0007669"/>
    <property type="project" value="UniProtKB-KW"/>
</dbReference>
<dbReference type="InterPro" id="IPR041658">
    <property type="entry name" value="AAA_lid_11"/>
</dbReference>
<protein>
    <submittedName>
        <fullName evidence="15">Dynein heavy chain</fullName>
    </submittedName>
</protein>
<dbReference type="InterPro" id="IPR035706">
    <property type="entry name" value="AAA_9"/>
</dbReference>
<dbReference type="Gene3D" id="1.20.58.1120">
    <property type="match status" value="1"/>
</dbReference>
<dbReference type="GO" id="GO:0005524">
    <property type="term" value="F:ATP binding"/>
    <property type="evidence" value="ECO:0007669"/>
    <property type="project" value="UniProtKB-KW"/>
</dbReference>
<dbReference type="InterPro" id="IPR054354">
    <property type="entry name" value="DYNC2H1-like_lid"/>
</dbReference>
<dbReference type="EMBL" id="NBCO01000021">
    <property type="protein sequence ID" value="ORC87581.1"/>
    <property type="molecule type" value="Genomic_DNA"/>
</dbReference>
<comment type="similarity">
    <text evidence="2">Belongs to the dynein heavy chain family.</text>
</comment>
<dbReference type="FunFam" id="1.20.920.30:FF:000002">
    <property type="entry name" value="Dynein axonemal heavy chain 3"/>
    <property type="match status" value="1"/>
</dbReference>
<accession>A0A1X0NSK8</accession>
<keyword evidence="7" id="KW-0243">Dynein</keyword>
<sequence>MLTKKKPSADFVETLHEAAKAGENTIQSKLEANVERELHRTTSPHQLYRFQNPENFSYDLTRTKLPASKRVQKKKDGNTKVESPNDFFAQQEEPHVDSLAKALTLWDSQMEEKDSDILRMIQKAIRPPTKKSITHVAPNDANAIRYLKTDEDCIAFFAAHGSGSQVKYVYLTRAPQLLEFRPYDLCVSSVKSGVKEKEHYIMSATGVVHVRPGQPSEVVSLAEWMRESSLFDVLRKIHFFKTYLVYKAFFRWYKNLRAKQFLKTRKTLSKELLLSKATFSVPAMEVLKTSYELTTESLVLYESQGKHDYTVEDFRTHQTKQRQKASTAFTTCIEHIETIVVKLIEVMKQKADVPDLNTREALEQYLLANAIVTGTKTLRSQRKMKSMHDAREEQYQRMKELKRSMVEYTKLDEFIRLVDCIASETIFRAVLLAVQTLFNTLRHQGGQELRSIGFQVLLVPTQSEMIFNPSENSIRGACMEVIAGCMEVASSTLRLCNQKQMKPHFTKVPRVWNMGSELKHDARMNYLQSSILQLVTQDYAQANTKMQVYAITLPHIHFLKKEWNDILSEWEEETGEKPLSSIGLSKLYSKLQEAHDALRVLMASFVGHMLWINAAKLKTEIEPRMRIIRDGIDATLRTITRDTIASLHTYFKQKNQLLNERPESLPEFAQFVANYKTILNEAADTEAKVAQADALCELMERQQVEFLEDEDKQLKERTLGNSGTSVSLRILFDEARLHAEEFIEENMPTHIQTLQETVSNVEDECLGLKQILSGDEFIALTDNIKPIIEYLDDIKVKLGDVEESERQLTQYAKLFDIPAIDWSCLSTMTHLLNVRYDTWTLLDKFVNCKDEWFTSSVKELDTRTMEDQINLMIRQSGALNRLIQEKDYEDEVVPHLLMELQALRTIMPVVHDCGNKHMTSTHWNIVLKAATGAENRYHEGINLQTLHDFNILEFKDILAEQSGFATGEWKIVNDLDKIKNTWNAISFETKPYKNRDGVFILDQLEDVIQQLDDHQIELQTIMASRFVAPVRERVEEWIRNLRLLGDVIDEWITLQKSWMYLEFIFSSDDIKAQLPEESAQFNEVDDLFRTLTMKAYTLKNVYQICIEGGLLDHLKESNANIDHIQKKLEDYLETKRAAFPRFYFLSNDELLSILSDVRNPKAVQPHLSKCFDSIAALVFGGDTKTEITGMLSGEREEVSFEKTVYPVGNVEQWLCQIEEMMKASLLMHMRKTVESYPQKVREQWFFDHPAQCIQAVDMVVWTGEVEEAIASGTLDIYHESYQGQILRTVDLVKQSLSKLQRTLVCTLIVLNVHNRDIVQTLHESKVVSAQDFAWAQQLRYYWESTDTVKTGMSVGIRHCGAHLWYGYEYLGNQPRLVITPLTDRAFLTCTNALAMNLGAAPQGPAGTGKTESVKDLGKALARQVVVFNCSDGINYKTMSRMFAGLAQAGAWACFDEFNRIELEVLSVVAQQMLDITTALAQYLDQMNFDGHQIKLSRNFGVFVTMNPGYAGRTELPDNLKALFRPICMMIPDYALIAEIMFYSEGFADARTLARKMVQLYKLSSEQLSKQDHYDFGMRAVKSILVLAGGLKRQSPNDDEDMLLIRAMRDANVPKFLREDTVLFMALIKDLFPTIKIEETPNDLLLRYVKVEMEKKGLQIVDGLVTKSLQLYDTLVVRHGVMLVGQTFSGKTTIMRSVQGALTQIKEDGHDAEGNTPLFNRVHIHLLNPKSVTMGELYGQVNEITREWTDGIISNIARSITREAQESADRQWIVFDGPVDAIWIENMNTVLDDNKLLCLFNGERIKLPPTATFMFEVQDLAVASPATVSRCGMVFTEPYYVDGGRGWIPIAKTLVEQKAAQFPKFLAGRVNELLERLLPMTLNFIRKECREWIVSVDAQLAVSCIELLAAFIRTLDDESLLPPALRSPESQTKSDEQEEDILPPVAARTSSYVVPIASEPEQFASPAITTEIVSTNDETLFDMYFLMAFVWSVGGNLRDDSREMFSKFIKEQFVTILPDKISMEDELSVYDYVVHKPSMQFVTWRHLVPTFFFNANLPYFDLIVPTSETVSVTTLLRVLSASSRHVLLNGITGTGKSLAMMDFVTGTLQGDDPGSKWEYFTTVLSAQSRARDIEDRLEGKLYKIRSNAIGPTPGKHAVFVIDDLNMPALEKYGASPPLELLRQLITQGGFFDKRKSPATFKEVHDMIILAACGVPGGGRNEMTKRLVSRFHLLCQPAFSDFSIRRIFGCILHGFLSTWNSAEIQNLSGDLVEAIKQCYDRISKEKLPTPKCSHYTFNLRDFSKVVQGIMQLSPHSAPNRNVILRGFVHEVSRVFHDRLIDFTDRQWWWKTLSVVLNNVFHEPWNPEYENILFGDYMRRDHALYEEIQPGDTLQETLTEYQSNYTIECNKSVELVFFKDAIHHISRICRIFRQPRGHALLVGMGGTGRQSLCKLAAFICDLPVYEISITRSFSMTDFHDRMKEILLASGCKDQPVLFFLSDSQIVREEMLEDVNNLLNTGEIPGLMQNEDIDQIVESVRPLASAAGKKETRNVIFSHFVSLCRDNVHVVLAMSPVGEPFRRRLRMFPSLVNCCTIDWFDQWPEDALNSVATRIFQNLSLDDGVKERLIKLCVAIHMDVQARSEEFYEELRRRNYTTPSSYLELLTCYRKLLAEQGEQNTEQVSRYQGGLDKLQNTQLLVDEMKEQLVQMQPKLLQAAQDTEEIMAKVKREQESAQVVRAQCAKEEEVALGIRREADGIRAECQVELDKAMPILRAAENALAELRPDDIREVKSFQKPAARVVLVLEAVLILLGERDLSWERAKLVMSRMDFIKDLQNYKKDELTERVVRSIQKYIHNPDFQPEEVAKSSKACKSLSMWVLAINNYYEVVKVVAPKRERLAEAEAKLRVATDALQEAQARLKRIEDDITALKQTMQENIEKRDKLQKDIDLTKVRLHRAEQLMSGLSQEQGRWGSSIEFLQDEIAGLPGKVALAAGFIAYLGPFTGPYRIRMIETWWRKCKELEIPMGARPFELSSMVSPVQVRHWGAMGLPQDPVSVENGVITHKSMRWCLCIDPQGQACNWIRAMERENNLRIIKLSDPNYMRVLENAIRIGVPVLIENVEESVDAVLDPVLLRQTYRSQGRLLLKLGDTEIDYDPSFRLYMTSKLPNPHYLPELQIKVTVINFTVTQGGLENQLLADVVRYDCAELEATAIKTVMDIANGKNQLKEIEDRILHLLASSTGNILDNEPLVRTLNEAKETSEAVTKSLEVSEATQKDIEVARNRYRPVATRGAIIYTVVSHLSGLDHMYQISLDFFKQLFLQSLKRTEKPTEVDERVALLLPAVTLDSYNTICRGLFEKDKLLFVVLMFADIFRHEGVIRDVEWEFLLKGSEGRSLVDPDVDIWPTWLNEAVWNELTALAHAIPDTFGNIKDEIYDNEEEWCKWFSSEKAYDWYPNSVQNLSPFQRLLLLKVCREDLTSYGLSLVCAHYLGKAFTESPPFDLEACFADSTPTAPIIFVLTPGSDPTVLFTEFADRKGFGDRKFTLSLGQDQGPKAEEMIKQASKEGMWVYLQNCHVYESWMPSLERCLEVLQSSPNVHDDFRLWLTTMPTRSFPVLLLQSGIKVVKEPPKGLKANIRDSFSLEVTPALWNSRTENPTPWRRLLCSLTYFHAVIQERRKFGPLGWNIPYEWNQSDFSASLNSLAAYIPEDSDTPMPWNALRYMVGVINYGGRVTDFLDTRALINILQAFFNEDVIKPAQFNLTEDGVYCIPEDVDSLDTVKEYLANLPPFESPELFGLHANADIAYNRTTARGQLATMLSVQPRSIGVAGKSSEEKVLDIVDEFERRLPHLIDKTQASPETYQITEDGSMISLGTVASQEIDVFNSILRKLEQTLQQLRRGIKGEVVMSAKLEAMFDACLLGHVPQIWHDGGYLSRKPLASWFQDTLQRVEFFRDWNDNGLPSSFWISGFFFPQGFLTGVLQAHSREHKIPIDDIRFNTNVTRYELVDDIVTVPTSGVLIHGLFLEGARFDMKTMALEESHPRELYTTMPVIHLDPVRLKDRTYTEKTYECPVYKTSARAGALSTTGLSTNFVVSLDLTSSETSTPDHWIRRGVALLCMLDD</sequence>
<dbReference type="GO" id="GO:0051959">
    <property type="term" value="F:dynein light intermediate chain binding"/>
    <property type="evidence" value="ECO:0007669"/>
    <property type="project" value="InterPro"/>
</dbReference>
<comment type="subcellular location">
    <subcellularLocation>
        <location evidence="1">Cytoplasm</location>
        <location evidence="1">Cytoskeleton</location>
        <location evidence="1">Cilium axoneme</location>
    </subcellularLocation>
</comment>
<dbReference type="FunFam" id="1.10.8.710:FF:000004">
    <property type="entry name" value="Dynein axonemal heavy chain 6"/>
    <property type="match status" value="1"/>
</dbReference>
<evidence type="ECO:0000256" key="1">
    <source>
        <dbReference type="ARBA" id="ARBA00004430"/>
    </source>
</evidence>
<evidence type="ECO:0000256" key="5">
    <source>
        <dbReference type="ARBA" id="ARBA00022741"/>
    </source>
</evidence>
<evidence type="ECO:0000259" key="14">
    <source>
        <dbReference type="SMART" id="SM00382"/>
    </source>
</evidence>
<keyword evidence="8 13" id="KW-0175">Coiled coil</keyword>
<dbReference type="FunFam" id="3.40.50.300:FF:002141">
    <property type="entry name" value="Dynein heavy chain"/>
    <property type="match status" value="1"/>
</dbReference>
<dbReference type="InterPro" id="IPR003593">
    <property type="entry name" value="AAA+_ATPase"/>
</dbReference>
<dbReference type="InterPro" id="IPR035699">
    <property type="entry name" value="AAA_6"/>
</dbReference>
<dbReference type="InterPro" id="IPR013602">
    <property type="entry name" value="Dynein_heavy_linker"/>
</dbReference>
<dbReference type="VEuPathDB" id="TriTrypDB:TM35_000211870"/>
<evidence type="ECO:0000256" key="8">
    <source>
        <dbReference type="ARBA" id="ARBA00023054"/>
    </source>
</evidence>
<dbReference type="InterPro" id="IPR026983">
    <property type="entry name" value="DHC"/>
</dbReference>
<feature type="domain" description="AAA+ ATPase" evidence="14">
    <location>
        <begin position="1676"/>
        <end position="1822"/>
    </location>
</feature>
<dbReference type="InterPro" id="IPR041228">
    <property type="entry name" value="Dynein_C"/>
</dbReference>
<dbReference type="Gene3D" id="1.10.8.1220">
    <property type="match status" value="1"/>
</dbReference>
<dbReference type="InterPro" id="IPR043157">
    <property type="entry name" value="Dynein_AAA1S"/>
</dbReference>
<dbReference type="GO" id="GO:0007018">
    <property type="term" value="P:microtubule-based movement"/>
    <property type="evidence" value="ECO:0007669"/>
    <property type="project" value="InterPro"/>
</dbReference>
<keyword evidence="9" id="KW-0969">Cilium</keyword>
<keyword evidence="6" id="KW-0067">ATP-binding</keyword>
<dbReference type="SUPFAM" id="SSF52540">
    <property type="entry name" value="P-loop containing nucleoside triphosphate hydrolases"/>
    <property type="match status" value="4"/>
</dbReference>
<dbReference type="PANTHER" id="PTHR22878:SF68">
    <property type="entry name" value="DYNEIN HEAVY CHAIN 6, AXONEMAL-LIKE"/>
    <property type="match status" value="1"/>
</dbReference>
<evidence type="ECO:0000256" key="4">
    <source>
        <dbReference type="ARBA" id="ARBA00022701"/>
    </source>
</evidence>
<comment type="caution">
    <text evidence="15">The sequence shown here is derived from an EMBL/GenBank/DDBJ whole genome shotgun (WGS) entry which is preliminary data.</text>
</comment>
<dbReference type="InterPro" id="IPR043160">
    <property type="entry name" value="Dynein_C_barrel"/>
</dbReference>
<dbReference type="GO" id="GO:0008569">
    <property type="term" value="F:minus-end-directed microtubule motor activity"/>
    <property type="evidence" value="ECO:0007669"/>
    <property type="project" value="InterPro"/>
</dbReference>
<dbReference type="Pfam" id="PF12775">
    <property type="entry name" value="AAA_7"/>
    <property type="match status" value="1"/>
</dbReference>
<dbReference type="FunFam" id="3.40.50.300:FF:000063">
    <property type="entry name" value="dynein heavy chain 6, axonemal"/>
    <property type="match status" value="1"/>
</dbReference>
<dbReference type="Gene3D" id="1.20.920.20">
    <property type="match status" value="1"/>
</dbReference>
<dbReference type="Pfam" id="PF12777">
    <property type="entry name" value="MT"/>
    <property type="match status" value="1"/>
</dbReference>
<evidence type="ECO:0000256" key="12">
    <source>
        <dbReference type="ARBA" id="ARBA00023273"/>
    </source>
</evidence>
<feature type="coiled-coil region" evidence="13">
    <location>
        <begin position="2897"/>
        <end position="2959"/>
    </location>
</feature>
<evidence type="ECO:0000256" key="9">
    <source>
        <dbReference type="ARBA" id="ARBA00023069"/>
    </source>
</evidence>
<dbReference type="FunFam" id="1.20.140.100:FF:000004">
    <property type="entry name" value="Dynein axonemal heavy chain 6"/>
    <property type="match status" value="1"/>
</dbReference>
<keyword evidence="16" id="KW-1185">Reference proteome</keyword>
<dbReference type="Gene3D" id="1.10.472.130">
    <property type="match status" value="1"/>
</dbReference>
<dbReference type="FunFam" id="1.20.58.1120:FF:000007">
    <property type="entry name" value="Dynein heavy chain 4"/>
    <property type="match status" value="1"/>
</dbReference>
<dbReference type="RefSeq" id="XP_028881647.1">
    <property type="nucleotide sequence ID" value="XM_029027037.1"/>
</dbReference>
<feature type="domain" description="AAA+ ATPase" evidence="14">
    <location>
        <begin position="2081"/>
        <end position="2256"/>
    </location>
</feature>
<dbReference type="Pfam" id="PF18199">
    <property type="entry name" value="Dynein_C"/>
    <property type="match status" value="1"/>
</dbReference>
<dbReference type="GO" id="GO:0030286">
    <property type="term" value="C:dynein complex"/>
    <property type="evidence" value="ECO:0007669"/>
    <property type="project" value="UniProtKB-KW"/>
</dbReference>
<keyword evidence="5" id="KW-0547">Nucleotide-binding</keyword>
<evidence type="ECO:0000313" key="15">
    <source>
        <dbReference type="EMBL" id="ORC87581.1"/>
    </source>
</evidence>
<dbReference type="InterPro" id="IPR042219">
    <property type="entry name" value="AAA_lid_11_sf"/>
</dbReference>
<dbReference type="InterPro" id="IPR027417">
    <property type="entry name" value="P-loop_NTPase"/>
</dbReference>
<feature type="domain" description="AAA+ ATPase" evidence="14">
    <location>
        <begin position="1395"/>
        <end position="1534"/>
    </location>
</feature>
<evidence type="ECO:0000256" key="6">
    <source>
        <dbReference type="ARBA" id="ARBA00022840"/>
    </source>
</evidence>
<dbReference type="InterPro" id="IPR042228">
    <property type="entry name" value="Dynein_linker_3"/>
</dbReference>
<dbReference type="Gene3D" id="3.10.490.20">
    <property type="match status" value="1"/>
</dbReference>
<keyword evidence="10" id="KW-0505">Motor protein</keyword>
<dbReference type="Pfam" id="PF22597">
    <property type="entry name" value="DYN_lid"/>
    <property type="match status" value="1"/>
</dbReference>
<dbReference type="Pfam" id="PF12780">
    <property type="entry name" value="AAA_8"/>
    <property type="match status" value="1"/>
</dbReference>
<dbReference type="Pfam" id="PF12781">
    <property type="entry name" value="AAA_9"/>
    <property type="match status" value="1"/>
</dbReference>
<dbReference type="GO" id="GO:0045505">
    <property type="term" value="F:dynein intermediate chain binding"/>
    <property type="evidence" value="ECO:0007669"/>
    <property type="project" value="InterPro"/>
</dbReference>
<dbReference type="FunFam" id="3.40.50.300:FF:001401">
    <property type="entry name" value="Dynein, axonemal, heavy chain 7"/>
    <property type="match status" value="1"/>
</dbReference>
<evidence type="ECO:0000256" key="10">
    <source>
        <dbReference type="ARBA" id="ARBA00023175"/>
    </source>
</evidence>
<dbReference type="Gene3D" id="1.10.8.710">
    <property type="match status" value="1"/>
</dbReference>
<dbReference type="Gene3D" id="3.40.50.300">
    <property type="entry name" value="P-loop containing nucleotide triphosphate hydrolases"/>
    <property type="match status" value="5"/>
</dbReference>
<dbReference type="PANTHER" id="PTHR22878">
    <property type="entry name" value="DYNEIN HEAVY CHAIN 6, AXONEMAL-LIKE-RELATED"/>
    <property type="match status" value="1"/>
</dbReference>
<dbReference type="InterPro" id="IPR024317">
    <property type="entry name" value="Dynein_heavy_chain_D4_dom"/>
</dbReference>
<proteinExistence type="inferred from homology"/>
<dbReference type="Gene3D" id="6.10.140.1060">
    <property type="match status" value="1"/>
</dbReference>
<dbReference type="Pfam" id="PF17852">
    <property type="entry name" value="Dynein_AAA_lid"/>
    <property type="match status" value="1"/>
</dbReference>
<evidence type="ECO:0000256" key="13">
    <source>
        <dbReference type="SAM" id="Coils"/>
    </source>
</evidence>
<dbReference type="SUPFAM" id="SSF57997">
    <property type="entry name" value="Tropomyosin"/>
    <property type="match status" value="1"/>
</dbReference>
<dbReference type="Gene3D" id="1.20.1270.280">
    <property type="match status" value="1"/>
</dbReference>
<keyword evidence="12" id="KW-0966">Cell projection</keyword>
<dbReference type="InterPro" id="IPR024743">
    <property type="entry name" value="Dynein_HC_stalk"/>
</dbReference>
<dbReference type="Gene3D" id="1.20.140.100">
    <property type="entry name" value="Dynein heavy chain, N-terminal domain 2"/>
    <property type="match status" value="1"/>
</dbReference>
<keyword evidence="3" id="KW-0963">Cytoplasm</keyword>
<dbReference type="Pfam" id="PF18198">
    <property type="entry name" value="AAA_lid_11"/>
    <property type="match status" value="1"/>
</dbReference>
<dbReference type="Gene3D" id="3.20.180.20">
    <property type="entry name" value="Dynein heavy chain, N-terminal domain 2"/>
    <property type="match status" value="1"/>
</dbReference>
<dbReference type="OrthoDB" id="5593012at2759"/>
<keyword evidence="4" id="KW-0493">Microtubule</keyword>
<dbReference type="GO" id="GO:0005930">
    <property type="term" value="C:axoneme"/>
    <property type="evidence" value="ECO:0007669"/>
    <property type="project" value="UniProtKB-SubCell"/>
</dbReference>
<dbReference type="InterPro" id="IPR004273">
    <property type="entry name" value="Dynein_heavy_D6_P-loop"/>
</dbReference>
<dbReference type="Pfam" id="PF12774">
    <property type="entry name" value="AAA_6"/>
    <property type="match status" value="1"/>
</dbReference>
<keyword evidence="11" id="KW-0206">Cytoskeleton</keyword>
<evidence type="ECO:0000256" key="11">
    <source>
        <dbReference type="ARBA" id="ARBA00023212"/>
    </source>
</evidence>
<dbReference type="FunFam" id="3.40.50.300:FF:001145">
    <property type="entry name" value="Putative dynein heavy chain"/>
    <property type="match status" value="1"/>
</dbReference>